<feature type="binding site" evidence="2">
    <location>
        <position position="59"/>
    </location>
    <ligand>
        <name>Fe cation</name>
        <dbReference type="ChEBI" id="CHEBI:24875"/>
    </ligand>
</feature>
<feature type="binding site" evidence="2">
    <location>
        <position position="101"/>
    </location>
    <ligand>
        <name>Fe cation</name>
        <dbReference type="ChEBI" id="CHEBI:24875"/>
    </ligand>
</feature>
<dbReference type="InterPro" id="IPR012093">
    <property type="entry name" value="Pirin"/>
</dbReference>
<organism evidence="6">
    <name type="scientific">Mizugakiibacter sediminis</name>
    <dbReference type="NCBI Taxonomy" id="1475481"/>
    <lineage>
        <taxon>Bacteria</taxon>
        <taxon>Pseudomonadati</taxon>
        <taxon>Pseudomonadota</taxon>
        <taxon>Gammaproteobacteria</taxon>
        <taxon>Lysobacterales</taxon>
        <taxon>Rhodanobacteraceae</taxon>
        <taxon>Mizugakiibacter</taxon>
    </lineage>
</organism>
<dbReference type="PANTHER" id="PTHR43212:SF3">
    <property type="entry name" value="QUERCETIN 2,3-DIOXYGENASE"/>
    <property type="match status" value="1"/>
</dbReference>
<proteinExistence type="inferred from homology"/>
<feature type="domain" description="Pirin N-terminal" evidence="4">
    <location>
        <begin position="10"/>
        <end position="119"/>
    </location>
</feature>
<evidence type="ECO:0000256" key="2">
    <source>
        <dbReference type="PIRSR" id="PIRSR006232-1"/>
    </source>
</evidence>
<comment type="cofactor">
    <cofactor evidence="2">
        <name>Fe cation</name>
        <dbReference type="ChEBI" id="CHEBI:24875"/>
    </cofactor>
    <text evidence="2">Binds 1 Fe cation per subunit.</text>
</comment>
<protein>
    <recommendedName>
        <fullName evidence="8">Quercetin 2,3-dioxygenase</fullName>
    </recommendedName>
</protein>
<feature type="domain" description="Quercetin 2,3-dioxygenase C-terminal cupin" evidence="5">
    <location>
        <begin position="146"/>
        <end position="234"/>
    </location>
</feature>
<evidence type="ECO:0000259" key="4">
    <source>
        <dbReference type="Pfam" id="PF02678"/>
    </source>
</evidence>
<dbReference type="AlphaFoldDB" id="A0A0K8QQZ1"/>
<evidence type="ECO:0000313" key="7">
    <source>
        <dbReference type="Proteomes" id="UP000253740"/>
    </source>
</evidence>
<dbReference type="RefSeq" id="WP_062537889.1">
    <property type="nucleotide sequence ID" value="NZ_DF970262.1"/>
</dbReference>
<keyword evidence="7" id="KW-1185">Reference proteome</keyword>
<dbReference type="SUPFAM" id="SSF51182">
    <property type="entry name" value="RmlC-like cupins"/>
    <property type="match status" value="1"/>
</dbReference>
<dbReference type="InterPro" id="IPR014710">
    <property type="entry name" value="RmlC-like_jellyroll"/>
</dbReference>
<evidence type="ECO:0000256" key="3">
    <source>
        <dbReference type="RuleBase" id="RU003457"/>
    </source>
</evidence>
<reference evidence="6" key="1">
    <citation type="submission" date="2015-08" db="EMBL/GenBank/DDBJ databases">
        <title>Complete DNA Sequence of Pseudomonas syringae pv. actinidiae, the Causal Agent of Kiwifruit Canker Disease.</title>
        <authorList>
            <person name="Rikkerink E.H.A."/>
            <person name="Fineran P.C."/>
        </authorList>
    </citation>
    <scope>NUCLEOTIDE SEQUENCE</scope>
    <source>
        <strain evidence="6">SkMP5</strain>
    </source>
</reference>
<dbReference type="Gene3D" id="2.60.120.10">
    <property type="entry name" value="Jelly Rolls"/>
    <property type="match status" value="2"/>
</dbReference>
<dbReference type="EMBL" id="DF970262">
    <property type="protein sequence ID" value="GAP67339.1"/>
    <property type="molecule type" value="Genomic_DNA"/>
</dbReference>
<dbReference type="CDD" id="cd02910">
    <property type="entry name" value="cupin_Yhhw_N"/>
    <property type="match status" value="1"/>
</dbReference>
<name>A0A0K8QQZ1_9GAMM</name>
<dbReference type="InterPro" id="IPR003829">
    <property type="entry name" value="Pirin_N_dom"/>
</dbReference>
<keyword evidence="2" id="KW-0408">Iron</keyword>
<dbReference type="PIRSF" id="PIRSF006232">
    <property type="entry name" value="Pirin"/>
    <property type="match status" value="1"/>
</dbReference>
<dbReference type="GO" id="GO:0046872">
    <property type="term" value="F:metal ion binding"/>
    <property type="evidence" value="ECO:0007669"/>
    <property type="project" value="UniProtKB-KW"/>
</dbReference>
<dbReference type="Proteomes" id="UP000253740">
    <property type="component" value="Unassembled WGS sequence"/>
</dbReference>
<comment type="similarity">
    <text evidence="1 3">Belongs to the pirin family.</text>
</comment>
<gene>
    <name evidence="6" type="ORF">MBSD_n2660</name>
</gene>
<dbReference type="InterPro" id="IPR041602">
    <property type="entry name" value="Quercetinase_C"/>
</dbReference>
<dbReference type="PANTHER" id="PTHR43212">
    <property type="entry name" value="QUERCETIN 2,3-DIOXYGENASE"/>
    <property type="match status" value="1"/>
</dbReference>
<evidence type="ECO:0000313" key="6">
    <source>
        <dbReference type="EMBL" id="GAP67339.1"/>
    </source>
</evidence>
<keyword evidence="2" id="KW-0479">Metal-binding</keyword>
<evidence type="ECO:0000256" key="1">
    <source>
        <dbReference type="ARBA" id="ARBA00008416"/>
    </source>
</evidence>
<dbReference type="InterPro" id="IPR011051">
    <property type="entry name" value="RmlC_Cupin_sf"/>
</dbReference>
<dbReference type="OrthoDB" id="9780903at2"/>
<dbReference type="STRING" id="1475481.GCA_000953855_02712"/>
<feature type="binding site" evidence="2">
    <location>
        <position position="103"/>
    </location>
    <ligand>
        <name>Fe cation</name>
        <dbReference type="ChEBI" id="CHEBI:24875"/>
    </ligand>
</feature>
<dbReference type="Pfam" id="PF17954">
    <property type="entry name" value="Pirin_C_2"/>
    <property type="match status" value="1"/>
</dbReference>
<evidence type="ECO:0008006" key="8">
    <source>
        <dbReference type="Google" id="ProtNLM"/>
    </source>
</evidence>
<sequence>MPTLRPAAARGHTRTDWLDSRHSFSFGRYYEPAQTGFRALRVLNEDVVAPGSGFPPHHHANMEILTWVLEGALAHRDSAGGSGVIRAGELQRMSAGHGIEHSEYNAADDRPVRFLQIWIQPNRVNLAPSYAQRAFAAQALRDRLCLLAAPAGAGGDALALHADAHVYAARLGAGAAVRHRPAPGRGVWVQVARGEVTLDGTRLTQGDGAALDAADALTLTGGGADGGEVLLFELA</sequence>
<dbReference type="Pfam" id="PF02678">
    <property type="entry name" value="Pirin"/>
    <property type="match status" value="1"/>
</dbReference>
<feature type="binding site" evidence="2">
    <location>
        <position position="57"/>
    </location>
    <ligand>
        <name>Fe cation</name>
        <dbReference type="ChEBI" id="CHEBI:24875"/>
    </ligand>
</feature>
<evidence type="ECO:0000259" key="5">
    <source>
        <dbReference type="Pfam" id="PF17954"/>
    </source>
</evidence>
<accession>A0A0K8QQZ1</accession>